<accession>A0A2C9L5F6</accession>
<evidence type="ECO:0000256" key="2">
    <source>
        <dbReference type="ARBA" id="ARBA00022679"/>
    </source>
</evidence>
<dbReference type="PANTHER" id="PTHR11927:SF9">
    <property type="entry name" value="L-FUCOSYLTRANSFERASE"/>
    <property type="match status" value="1"/>
</dbReference>
<evidence type="ECO:0000256" key="1">
    <source>
        <dbReference type="ARBA" id="ARBA00022676"/>
    </source>
</evidence>
<dbReference type="GO" id="GO:0032580">
    <property type="term" value="C:Golgi cisterna membrane"/>
    <property type="evidence" value="ECO:0007669"/>
    <property type="project" value="UniProtKB-SubCell"/>
</dbReference>
<dbReference type="Pfam" id="PF01531">
    <property type="entry name" value="Glyco_transf_11"/>
    <property type="match status" value="1"/>
</dbReference>
<name>A0A2C9L5F6_BIOGL</name>
<keyword evidence="1 3" id="KW-0328">Glycosyltransferase</keyword>
<dbReference type="InterPro" id="IPR002516">
    <property type="entry name" value="Glyco_trans_11"/>
</dbReference>
<sequence>MQRRLFFLVCGSVFVGLSILSFYNPIVTFMSTLDSSINQIYIYTNSSANKENTFKLLSSPPNQTNSLGNESSSTTTTSTTQQSTTSQANVTKLYLTTRFMGRLGNQMFIYATMVGLARAQNRVPVINSGGDLVKTFQITNLNKDMNTDGWNVISESAYAIFNSKFMNLPPRNLIVTGYLQCWRYFQHAQDEIRREFTFVPSIQKEADAVLASCRSKLQNHVIVGVHVRRGDFVSPGGQKYGYGVADASYFVKAFAKIRSLLPNQNITFLVASDDMTWCKNNLNDSSVKMLSEGNAGNHFAILSSCDHVILTGGTFGWWVAWLANGITIYYKDFIKYPMPQMFESLLEINNPMVCKLMLN</sequence>
<feature type="compositionally biased region" description="Polar residues" evidence="4">
    <location>
        <begin position="58"/>
        <end position="70"/>
    </location>
</feature>
<reference evidence="5" key="1">
    <citation type="submission" date="2020-05" db="UniProtKB">
        <authorList>
            <consortium name="EnsemblMetazoa"/>
        </authorList>
    </citation>
    <scope>IDENTIFICATION</scope>
    <source>
        <strain evidence="5">BB02</strain>
    </source>
</reference>
<protein>
    <recommendedName>
        <fullName evidence="3">L-Fucosyltransferase</fullName>
        <ecNumber evidence="3">2.4.1.-</ecNumber>
    </recommendedName>
</protein>
<dbReference type="UniPathway" id="UPA00378"/>
<comment type="similarity">
    <text evidence="3">Belongs to the glycosyltransferase 11 family.</text>
</comment>
<evidence type="ECO:0000313" key="5">
    <source>
        <dbReference type="EnsemblMetazoa" id="BGLB027240-PA"/>
    </source>
</evidence>
<organism evidence="5 6">
    <name type="scientific">Biomphalaria glabrata</name>
    <name type="common">Bloodfluke planorb</name>
    <name type="synonym">Freshwater snail</name>
    <dbReference type="NCBI Taxonomy" id="6526"/>
    <lineage>
        <taxon>Eukaryota</taxon>
        <taxon>Metazoa</taxon>
        <taxon>Spiralia</taxon>
        <taxon>Lophotrochozoa</taxon>
        <taxon>Mollusca</taxon>
        <taxon>Gastropoda</taxon>
        <taxon>Heterobranchia</taxon>
        <taxon>Euthyneura</taxon>
        <taxon>Panpulmonata</taxon>
        <taxon>Hygrophila</taxon>
        <taxon>Lymnaeoidea</taxon>
        <taxon>Planorbidae</taxon>
        <taxon>Biomphalaria</taxon>
    </lineage>
</organism>
<dbReference type="EC" id="2.4.1.-" evidence="3"/>
<keyword evidence="2 3" id="KW-0808">Transferase</keyword>
<keyword evidence="3" id="KW-0333">Golgi apparatus</keyword>
<dbReference type="CDD" id="cd11301">
    <property type="entry name" value="Fut1_Fut2_like"/>
    <property type="match status" value="1"/>
</dbReference>
<dbReference type="GO" id="GO:0008107">
    <property type="term" value="F:galactoside 2-alpha-L-fucosyltransferase activity"/>
    <property type="evidence" value="ECO:0007669"/>
    <property type="project" value="InterPro"/>
</dbReference>
<evidence type="ECO:0000256" key="3">
    <source>
        <dbReference type="RuleBase" id="RU363129"/>
    </source>
</evidence>
<keyword evidence="3" id="KW-0325">Glycoprotein</keyword>
<proteinExistence type="inferred from homology"/>
<comment type="pathway">
    <text evidence="3">Protein modification; protein glycosylation.</text>
</comment>
<feature type="region of interest" description="Disordered" evidence="4">
    <location>
        <begin position="58"/>
        <end position="84"/>
    </location>
</feature>
<dbReference type="GO" id="GO:0005975">
    <property type="term" value="P:carbohydrate metabolic process"/>
    <property type="evidence" value="ECO:0007669"/>
    <property type="project" value="InterPro"/>
</dbReference>
<keyword evidence="3" id="KW-0735">Signal-anchor</keyword>
<dbReference type="AlphaFoldDB" id="A0A2C9L5F6"/>
<evidence type="ECO:0000256" key="4">
    <source>
        <dbReference type="SAM" id="MobiDB-lite"/>
    </source>
</evidence>
<dbReference type="VEuPathDB" id="VectorBase:BGLAX_029564"/>
<keyword evidence="3" id="KW-0812">Transmembrane</keyword>
<dbReference type="Proteomes" id="UP000076420">
    <property type="component" value="Unassembled WGS sequence"/>
</dbReference>
<feature type="compositionally biased region" description="Low complexity" evidence="4">
    <location>
        <begin position="71"/>
        <end position="84"/>
    </location>
</feature>
<dbReference type="PANTHER" id="PTHR11927">
    <property type="entry name" value="GALACTOSIDE 2-L-FUCOSYLTRANSFERASE"/>
    <property type="match status" value="1"/>
</dbReference>
<gene>
    <name evidence="5" type="primary">106050602</name>
</gene>
<evidence type="ECO:0000313" key="6">
    <source>
        <dbReference type="Proteomes" id="UP000076420"/>
    </source>
</evidence>
<dbReference type="EnsemblMetazoa" id="BGLB027240-RA">
    <property type="protein sequence ID" value="BGLB027240-PA"/>
    <property type="gene ID" value="BGLB027240"/>
</dbReference>
<dbReference type="OrthoDB" id="3226at2759"/>
<comment type="subcellular location">
    <subcellularLocation>
        <location evidence="3">Golgi apparatus</location>
        <location evidence="3">Golgi stack membrane</location>
        <topology evidence="3">Single-pass type II membrane protein</topology>
    </subcellularLocation>
</comment>
<dbReference type="VEuPathDB" id="VectorBase:BGLB027240"/>
<dbReference type="KEGG" id="bgt:106050602"/>
<dbReference type="STRING" id="6526.A0A2C9L5F6"/>
<dbReference type="Gene3D" id="3.40.50.11350">
    <property type="match status" value="1"/>
</dbReference>